<gene>
    <name evidence="4" type="ORF">MEDL_8498</name>
</gene>
<comment type="caution">
    <text evidence="4">The sequence shown here is derived from an EMBL/GenBank/DDBJ whole genome shotgun (WGS) entry which is preliminary data.</text>
</comment>
<keyword evidence="5" id="KW-1185">Reference proteome</keyword>
<dbReference type="Pfam" id="PF00089">
    <property type="entry name" value="Trypsin"/>
    <property type="match status" value="1"/>
</dbReference>
<dbReference type="PROSITE" id="PS50240">
    <property type="entry name" value="TRYPSIN_DOM"/>
    <property type="match status" value="1"/>
</dbReference>
<dbReference type="InterPro" id="IPR001254">
    <property type="entry name" value="Trypsin_dom"/>
</dbReference>
<dbReference type="CDD" id="cd00190">
    <property type="entry name" value="Tryp_SPc"/>
    <property type="match status" value="1"/>
</dbReference>
<accession>A0A8S3QH53</accession>
<evidence type="ECO:0000259" key="3">
    <source>
        <dbReference type="PROSITE" id="PS50240"/>
    </source>
</evidence>
<dbReference type="OrthoDB" id="10012881at2759"/>
<dbReference type="GO" id="GO:0006508">
    <property type="term" value="P:proteolysis"/>
    <property type="evidence" value="ECO:0007669"/>
    <property type="project" value="InterPro"/>
</dbReference>
<feature type="domain" description="Peptidase S1" evidence="3">
    <location>
        <begin position="18"/>
        <end position="225"/>
    </location>
</feature>
<dbReference type="Gene3D" id="2.40.10.10">
    <property type="entry name" value="Trypsin-like serine proteases"/>
    <property type="match status" value="1"/>
</dbReference>
<dbReference type="PANTHER" id="PTHR24252">
    <property type="entry name" value="ACROSIN-RELATED"/>
    <property type="match status" value="1"/>
</dbReference>
<dbReference type="FunFam" id="2.40.10.10:FF:000002">
    <property type="entry name" value="Transmembrane protease serine"/>
    <property type="match status" value="1"/>
</dbReference>
<evidence type="ECO:0000256" key="2">
    <source>
        <dbReference type="ARBA" id="ARBA00024195"/>
    </source>
</evidence>
<dbReference type="Proteomes" id="UP000683360">
    <property type="component" value="Unassembled WGS sequence"/>
</dbReference>
<evidence type="ECO:0000313" key="4">
    <source>
        <dbReference type="EMBL" id="CAG2193099.1"/>
    </source>
</evidence>
<comment type="similarity">
    <text evidence="2">Belongs to the peptidase S1 family. CLIP subfamily.</text>
</comment>
<dbReference type="GO" id="GO:0004252">
    <property type="term" value="F:serine-type endopeptidase activity"/>
    <property type="evidence" value="ECO:0007669"/>
    <property type="project" value="InterPro"/>
</dbReference>
<dbReference type="SUPFAM" id="SSF50494">
    <property type="entry name" value="Trypsin-like serine proteases"/>
    <property type="match status" value="1"/>
</dbReference>
<name>A0A8S3QH53_MYTED</name>
<evidence type="ECO:0000256" key="1">
    <source>
        <dbReference type="ARBA" id="ARBA00023157"/>
    </source>
</evidence>
<dbReference type="InterPro" id="IPR043504">
    <property type="entry name" value="Peptidase_S1_PA_chymotrypsin"/>
</dbReference>
<dbReference type="EMBL" id="CAJPWZ010000459">
    <property type="protein sequence ID" value="CAG2193099.1"/>
    <property type="molecule type" value="Genomic_DNA"/>
</dbReference>
<proteinExistence type="inferred from homology"/>
<evidence type="ECO:0000313" key="5">
    <source>
        <dbReference type="Proteomes" id="UP000683360"/>
    </source>
</evidence>
<sequence length="234" mass="25484">MQKVRTCTIIKWNKDANAPCCKKCGASNPADWKADVGVHSRASMEPNQKEYGIQEIIQNPGFNFQFLDDDIAILKTAWPIELNDYVQPICMTTENSELKVGQECVVMGWGADVQGKFVAINVCRGSPVDRLHEVYKPIIADVDCGNALSVFGYNNNSMLCAGNLVTGGVDACSFDSGVPFACKNTNGQWELVGISSWGFGCAQPGYPGVYTEVYTFLQWIHDNTHTSVGGPIVG</sequence>
<dbReference type="SMART" id="SM00020">
    <property type="entry name" value="Tryp_SPc"/>
    <property type="match status" value="1"/>
</dbReference>
<keyword evidence="1" id="KW-1015">Disulfide bond</keyword>
<dbReference type="PANTHER" id="PTHR24252:SF7">
    <property type="entry name" value="HYALIN"/>
    <property type="match status" value="1"/>
</dbReference>
<protein>
    <recommendedName>
        <fullName evidence="3">Peptidase S1 domain-containing protein</fullName>
    </recommendedName>
</protein>
<organism evidence="4 5">
    <name type="scientific">Mytilus edulis</name>
    <name type="common">Blue mussel</name>
    <dbReference type="NCBI Taxonomy" id="6550"/>
    <lineage>
        <taxon>Eukaryota</taxon>
        <taxon>Metazoa</taxon>
        <taxon>Spiralia</taxon>
        <taxon>Lophotrochozoa</taxon>
        <taxon>Mollusca</taxon>
        <taxon>Bivalvia</taxon>
        <taxon>Autobranchia</taxon>
        <taxon>Pteriomorphia</taxon>
        <taxon>Mytilida</taxon>
        <taxon>Mytiloidea</taxon>
        <taxon>Mytilidae</taxon>
        <taxon>Mytilinae</taxon>
        <taxon>Mytilus</taxon>
    </lineage>
</organism>
<dbReference type="AlphaFoldDB" id="A0A8S3QH53"/>
<reference evidence="4" key="1">
    <citation type="submission" date="2021-03" db="EMBL/GenBank/DDBJ databases">
        <authorList>
            <person name="Bekaert M."/>
        </authorList>
    </citation>
    <scope>NUCLEOTIDE SEQUENCE</scope>
</reference>
<dbReference type="InterPro" id="IPR009003">
    <property type="entry name" value="Peptidase_S1_PA"/>
</dbReference>